<evidence type="ECO:0000313" key="2">
    <source>
        <dbReference type="EMBL" id="TYG71254.1"/>
    </source>
</evidence>
<keyword evidence="3" id="KW-1185">Reference proteome</keyword>
<proteinExistence type="predicted"/>
<organism evidence="2 3">
    <name type="scientific">Gossypium darwinii</name>
    <name type="common">Darwin's cotton</name>
    <name type="synonym">Gossypium barbadense var. darwinii</name>
    <dbReference type="NCBI Taxonomy" id="34276"/>
    <lineage>
        <taxon>Eukaryota</taxon>
        <taxon>Viridiplantae</taxon>
        <taxon>Streptophyta</taxon>
        <taxon>Embryophyta</taxon>
        <taxon>Tracheophyta</taxon>
        <taxon>Spermatophyta</taxon>
        <taxon>Magnoliopsida</taxon>
        <taxon>eudicotyledons</taxon>
        <taxon>Gunneridae</taxon>
        <taxon>Pentapetalae</taxon>
        <taxon>rosids</taxon>
        <taxon>malvids</taxon>
        <taxon>Malvales</taxon>
        <taxon>Malvaceae</taxon>
        <taxon>Malvoideae</taxon>
        <taxon>Gossypium</taxon>
    </lineage>
</organism>
<keyword evidence="1" id="KW-0175">Coiled coil</keyword>
<reference evidence="2 3" key="1">
    <citation type="submission" date="2019-06" db="EMBL/GenBank/DDBJ databases">
        <title>WGS assembly of Gossypium darwinii.</title>
        <authorList>
            <person name="Chen Z.J."/>
            <person name="Sreedasyam A."/>
            <person name="Ando A."/>
            <person name="Song Q."/>
            <person name="De L."/>
            <person name="Hulse-Kemp A."/>
            <person name="Ding M."/>
            <person name="Ye W."/>
            <person name="Kirkbride R."/>
            <person name="Jenkins J."/>
            <person name="Plott C."/>
            <person name="Lovell J."/>
            <person name="Lin Y.-M."/>
            <person name="Vaughn R."/>
            <person name="Liu B."/>
            <person name="Li W."/>
            <person name="Simpson S."/>
            <person name="Scheffler B."/>
            <person name="Saski C."/>
            <person name="Grover C."/>
            <person name="Hu G."/>
            <person name="Conover J."/>
            <person name="Carlson J."/>
            <person name="Shu S."/>
            <person name="Boston L."/>
            <person name="Williams M."/>
            <person name="Peterson D."/>
            <person name="Mcgee K."/>
            <person name="Jones D."/>
            <person name="Wendel J."/>
            <person name="Stelly D."/>
            <person name="Grimwood J."/>
            <person name="Schmutz J."/>
        </authorList>
    </citation>
    <scope>NUCLEOTIDE SEQUENCE [LARGE SCALE GENOMIC DNA]</scope>
    <source>
        <strain evidence="2">1808015.09</strain>
    </source>
</reference>
<dbReference type="EMBL" id="CM017705">
    <property type="protein sequence ID" value="TYG71254.1"/>
    <property type="molecule type" value="Genomic_DNA"/>
</dbReference>
<accession>A0A5D2CPH7</accession>
<gene>
    <name evidence="2" type="ORF">ES288_D05G380600v1</name>
</gene>
<evidence type="ECO:0000256" key="1">
    <source>
        <dbReference type="SAM" id="Coils"/>
    </source>
</evidence>
<dbReference type="AlphaFoldDB" id="A0A5D2CPH7"/>
<dbReference type="Proteomes" id="UP000323506">
    <property type="component" value="Chromosome D05"/>
</dbReference>
<protein>
    <submittedName>
        <fullName evidence="2">Uncharacterized protein</fullName>
    </submittedName>
</protein>
<sequence>MNNFGKPNFYSTCAGKNTGEDILQRPHKRSFNSYEGNMEIVQQMYKIDAPKLSGQHYLQSAASSVHEEWSFPSASIVGNADLQKAEKKRKTYKAYRERCKMKKEQMMQKLETVGKENEDLKTENQCLKERNVFLNQSLLSQTNELNEIKYQLDDLRNKNKMQNTLVQTLSHRLVSPDLCLQNKKLRDENARLREILKLSDGALLVEENGKLKLDNQLLQVKIDALLGQIVDKIAKVVGINDWDKGHS</sequence>
<evidence type="ECO:0000313" key="3">
    <source>
        <dbReference type="Proteomes" id="UP000323506"/>
    </source>
</evidence>
<name>A0A5D2CPH7_GOSDA</name>
<feature type="coiled-coil region" evidence="1">
    <location>
        <begin position="85"/>
        <end position="158"/>
    </location>
</feature>